<dbReference type="Gene3D" id="2.40.50.140">
    <property type="entry name" value="Nucleic acid-binding proteins"/>
    <property type="match status" value="1"/>
</dbReference>
<evidence type="ECO:0000256" key="3">
    <source>
        <dbReference type="ARBA" id="ARBA00022741"/>
    </source>
</evidence>
<dbReference type="GO" id="GO:0005524">
    <property type="term" value="F:ATP binding"/>
    <property type="evidence" value="ECO:0007669"/>
    <property type="project" value="UniProtKB-KW"/>
</dbReference>
<dbReference type="Pfam" id="PF17912">
    <property type="entry name" value="OB_MalK"/>
    <property type="match status" value="1"/>
</dbReference>
<dbReference type="PROSITE" id="PS50893">
    <property type="entry name" value="ABC_TRANSPORTER_2"/>
    <property type="match status" value="1"/>
</dbReference>
<dbReference type="GO" id="GO:0055052">
    <property type="term" value="C:ATP-binding cassette (ABC) transporter complex, substrate-binding subunit-containing"/>
    <property type="evidence" value="ECO:0007669"/>
    <property type="project" value="TreeGrafter"/>
</dbReference>
<dbReference type="SUPFAM" id="SSF50331">
    <property type="entry name" value="MOP-like"/>
    <property type="match status" value="1"/>
</dbReference>
<keyword evidence="7" id="KW-1185">Reference proteome</keyword>
<dbReference type="InterPro" id="IPR008995">
    <property type="entry name" value="Mo/tungstate-bd_C_term_dom"/>
</dbReference>
<dbReference type="InterPro" id="IPR015855">
    <property type="entry name" value="ABC_transpr_MalK-like"/>
</dbReference>
<dbReference type="EMBL" id="LAJY01000010">
    <property type="protein sequence ID" value="KJV11088.1"/>
    <property type="molecule type" value="Genomic_DNA"/>
</dbReference>
<dbReference type="SUPFAM" id="SSF52540">
    <property type="entry name" value="P-loop containing nucleoside triphosphate hydrolases"/>
    <property type="match status" value="1"/>
</dbReference>
<name>A0A0F3IX24_9PROT</name>
<reference evidence="6 7" key="1">
    <citation type="submission" date="2015-03" db="EMBL/GenBank/DDBJ databases">
        <title>Draft genome sequence of Elstera litoralis.</title>
        <authorList>
            <person name="Rahalkar M.C."/>
            <person name="Dhakephalkar P.K."/>
            <person name="Pore S.D."/>
            <person name="Arora P."/>
            <person name="Kapse N.G."/>
            <person name="Pandit P.S."/>
        </authorList>
    </citation>
    <scope>NUCLEOTIDE SEQUENCE [LARGE SCALE GENOMIC DNA]</scope>
    <source>
        <strain evidence="6 7">Dia-1</strain>
    </source>
</reference>
<keyword evidence="3" id="KW-0547">Nucleotide-binding</keyword>
<protein>
    <submittedName>
        <fullName evidence="6">Sugar ABC transporter ATPase</fullName>
    </submittedName>
</protein>
<dbReference type="GO" id="GO:0140359">
    <property type="term" value="F:ABC-type transporter activity"/>
    <property type="evidence" value="ECO:0007669"/>
    <property type="project" value="InterPro"/>
</dbReference>
<dbReference type="InterPro" id="IPR027417">
    <property type="entry name" value="P-loop_NTPase"/>
</dbReference>
<dbReference type="NCBIfam" id="NF008653">
    <property type="entry name" value="PRK11650.1"/>
    <property type="match status" value="1"/>
</dbReference>
<evidence type="ECO:0000256" key="1">
    <source>
        <dbReference type="ARBA" id="ARBA00005417"/>
    </source>
</evidence>
<dbReference type="OrthoDB" id="394852at2"/>
<dbReference type="InterPro" id="IPR003439">
    <property type="entry name" value="ABC_transporter-like_ATP-bd"/>
</dbReference>
<gene>
    <name evidence="6" type="ORF">VZ95_00675</name>
</gene>
<dbReference type="PROSITE" id="PS00211">
    <property type="entry name" value="ABC_TRANSPORTER_1"/>
    <property type="match status" value="1"/>
</dbReference>
<feature type="domain" description="ABC transporter" evidence="5">
    <location>
        <begin position="4"/>
        <end position="234"/>
    </location>
</feature>
<evidence type="ECO:0000256" key="2">
    <source>
        <dbReference type="ARBA" id="ARBA00022448"/>
    </source>
</evidence>
<dbReference type="Gene3D" id="3.40.50.300">
    <property type="entry name" value="P-loop containing nucleotide triphosphate hydrolases"/>
    <property type="match status" value="1"/>
</dbReference>
<evidence type="ECO:0000313" key="7">
    <source>
        <dbReference type="Proteomes" id="UP000033774"/>
    </source>
</evidence>
<dbReference type="AlphaFoldDB" id="A0A0F3IX24"/>
<dbReference type="GO" id="GO:0016887">
    <property type="term" value="F:ATP hydrolysis activity"/>
    <property type="evidence" value="ECO:0007669"/>
    <property type="project" value="InterPro"/>
</dbReference>
<evidence type="ECO:0000259" key="5">
    <source>
        <dbReference type="PROSITE" id="PS50893"/>
    </source>
</evidence>
<dbReference type="PATRIC" id="fig|552518.3.peg.19"/>
<evidence type="ECO:0000256" key="4">
    <source>
        <dbReference type="ARBA" id="ARBA00022840"/>
    </source>
</evidence>
<dbReference type="GO" id="GO:0008643">
    <property type="term" value="P:carbohydrate transport"/>
    <property type="evidence" value="ECO:0007669"/>
    <property type="project" value="InterPro"/>
</dbReference>
<dbReference type="Proteomes" id="UP000033774">
    <property type="component" value="Unassembled WGS sequence"/>
</dbReference>
<dbReference type="PANTHER" id="PTHR43875:SF14">
    <property type="entry name" value="ABC TRANSPORTER ATP-BINDING PROTEIN"/>
    <property type="match status" value="1"/>
</dbReference>
<dbReference type="Gene3D" id="2.40.50.100">
    <property type="match status" value="1"/>
</dbReference>
<keyword evidence="2" id="KW-0813">Transport</keyword>
<dbReference type="InterPro" id="IPR017871">
    <property type="entry name" value="ABC_transporter-like_CS"/>
</dbReference>
<organism evidence="6 7">
    <name type="scientific">Elstera litoralis</name>
    <dbReference type="NCBI Taxonomy" id="552518"/>
    <lineage>
        <taxon>Bacteria</taxon>
        <taxon>Pseudomonadati</taxon>
        <taxon>Pseudomonadota</taxon>
        <taxon>Alphaproteobacteria</taxon>
        <taxon>Rhodospirillales</taxon>
        <taxon>Rhodospirillaceae</taxon>
        <taxon>Elstera</taxon>
    </lineage>
</organism>
<dbReference type="FunFam" id="3.40.50.300:FF:000042">
    <property type="entry name" value="Maltose/maltodextrin ABC transporter, ATP-binding protein"/>
    <property type="match status" value="1"/>
</dbReference>
<dbReference type="RefSeq" id="WP_045774180.1">
    <property type="nucleotide sequence ID" value="NZ_LAJY01000010.1"/>
</dbReference>
<dbReference type="InterPro" id="IPR003593">
    <property type="entry name" value="AAA+_ATPase"/>
</dbReference>
<comment type="similarity">
    <text evidence="1">Belongs to the ABC transporter superfamily.</text>
</comment>
<accession>A0A0F3IX24</accession>
<dbReference type="InterPro" id="IPR047641">
    <property type="entry name" value="ABC_transpr_MalK/UgpC-like"/>
</dbReference>
<dbReference type="InterPro" id="IPR012340">
    <property type="entry name" value="NA-bd_OB-fold"/>
</dbReference>
<dbReference type="InterPro" id="IPR040582">
    <property type="entry name" value="OB_MalK-like"/>
</dbReference>
<comment type="caution">
    <text evidence="6">The sequence shown here is derived from an EMBL/GenBank/DDBJ whole genome shotgun (WGS) entry which is preliminary data.</text>
</comment>
<dbReference type="CDD" id="cd03301">
    <property type="entry name" value="ABC_MalK_N"/>
    <property type="match status" value="1"/>
</dbReference>
<dbReference type="PANTHER" id="PTHR43875">
    <property type="entry name" value="MALTODEXTRIN IMPORT ATP-BINDING PROTEIN MSMX"/>
    <property type="match status" value="1"/>
</dbReference>
<keyword evidence="4" id="KW-0067">ATP-binding</keyword>
<dbReference type="SMART" id="SM00382">
    <property type="entry name" value="AAA"/>
    <property type="match status" value="1"/>
</dbReference>
<dbReference type="Pfam" id="PF00005">
    <property type="entry name" value="ABC_tran"/>
    <property type="match status" value="1"/>
</dbReference>
<proteinExistence type="inferred from homology"/>
<sequence length="368" mass="40110">MRGVHLNRVRKSYGSVTIIDQLDLAIEEGEFLVLLGPSGCGKSTLLNAIAGLEPLSGGSISIQGRDVTALEPDQRDIAMVFQSYALYPTLSVRRNIGFALKMRGTAKADIERKVGEVADLLQITHLLDRKPGQLSGGQQQRVAIGRALVREPSVFLFDEPLSNLDAKLRADMRIELKKLHERLGRTIIYVTHDQIEAMTMATRIVVMNQGRIQQCDRPEVVYGRPANRFVASFVGAPTMNFVEGRFGRAGDHLAVLTAEGVIPLPGLDVALGQAGQPVTLGFRPEHVALAEAEDVTTVTATPLMSEPTGPDMYVLMRFDPARTGVGVGPELTIRVPADAAIARHQPVPLRLDGRRISLFDPQTGQRMN</sequence>
<evidence type="ECO:0000313" key="6">
    <source>
        <dbReference type="EMBL" id="KJV11088.1"/>
    </source>
</evidence>